<evidence type="ECO:0000313" key="5">
    <source>
        <dbReference type="Proteomes" id="UP000307790"/>
    </source>
</evidence>
<sequence length="191" mass="20783">MAKILAFSGSARRDSYNQQLVKLAARGAQDAGMTVTVINLADFPMPIFCQDIEQDSGMPEHAAAFKNLLLDHQGLLIASPEYNSAYSPLLLNALDWASRATSKDEVPLSAYKDKVSCIMAASPGALGGIRGLSSLRLLLSNMGVTVLPQQVTISRAYSSFAQGRLIEEDKSTQVMRLGRQLATILHRHYED</sequence>
<gene>
    <name evidence="4" type="ORF">FE810_07795</name>
</gene>
<feature type="domain" description="NADPH-dependent FMN reductase-like" evidence="3">
    <location>
        <begin position="3"/>
        <end position="156"/>
    </location>
</feature>
<dbReference type="InterPro" id="IPR005025">
    <property type="entry name" value="FMN_Rdtase-like_dom"/>
</dbReference>
<organism evidence="4 5">
    <name type="scientific">Thalassotalea litorea</name>
    <dbReference type="NCBI Taxonomy" id="2020715"/>
    <lineage>
        <taxon>Bacteria</taxon>
        <taxon>Pseudomonadati</taxon>
        <taxon>Pseudomonadota</taxon>
        <taxon>Gammaproteobacteria</taxon>
        <taxon>Alteromonadales</taxon>
        <taxon>Colwelliaceae</taxon>
        <taxon>Thalassotalea</taxon>
    </lineage>
</organism>
<dbReference type="SUPFAM" id="SSF52218">
    <property type="entry name" value="Flavoproteins"/>
    <property type="match status" value="1"/>
</dbReference>
<dbReference type="PANTHER" id="PTHR30543:SF21">
    <property type="entry name" value="NAD(P)H-DEPENDENT FMN REDUCTASE LOT6"/>
    <property type="match status" value="1"/>
</dbReference>
<dbReference type="AlphaFoldDB" id="A0A5R9IRG1"/>
<reference evidence="4 5" key="1">
    <citation type="submission" date="2019-05" db="EMBL/GenBank/DDBJ databases">
        <title>Genome sequences of Thalassotalea litorea 1K03283.</title>
        <authorList>
            <person name="Zhang D."/>
        </authorList>
    </citation>
    <scope>NUCLEOTIDE SEQUENCE [LARGE SCALE GENOMIC DNA]</scope>
    <source>
        <strain evidence="4 5">MCCC 1K03283</strain>
    </source>
</reference>
<dbReference type="Pfam" id="PF03358">
    <property type="entry name" value="FMN_red"/>
    <property type="match status" value="1"/>
</dbReference>
<dbReference type="RefSeq" id="WP_138319466.1">
    <property type="nucleotide sequence ID" value="NZ_VCBC01000006.1"/>
</dbReference>
<name>A0A5R9IRG1_9GAMM</name>
<keyword evidence="2" id="KW-0288">FMN</keyword>
<proteinExistence type="predicted"/>
<evidence type="ECO:0000259" key="3">
    <source>
        <dbReference type="Pfam" id="PF03358"/>
    </source>
</evidence>
<accession>A0A5R9IRG1</accession>
<dbReference type="OrthoDB" id="5767802at2"/>
<comment type="cofactor">
    <cofactor evidence="1">
        <name>FMN</name>
        <dbReference type="ChEBI" id="CHEBI:58210"/>
    </cofactor>
</comment>
<dbReference type="GO" id="GO:0016491">
    <property type="term" value="F:oxidoreductase activity"/>
    <property type="evidence" value="ECO:0007669"/>
    <property type="project" value="InterPro"/>
</dbReference>
<evidence type="ECO:0000313" key="4">
    <source>
        <dbReference type="EMBL" id="TLU65806.1"/>
    </source>
</evidence>
<dbReference type="InterPro" id="IPR050712">
    <property type="entry name" value="NAD(P)H-dep_reductase"/>
</dbReference>
<dbReference type="GO" id="GO:0010181">
    <property type="term" value="F:FMN binding"/>
    <property type="evidence" value="ECO:0007669"/>
    <property type="project" value="TreeGrafter"/>
</dbReference>
<evidence type="ECO:0000256" key="1">
    <source>
        <dbReference type="ARBA" id="ARBA00001917"/>
    </source>
</evidence>
<dbReference type="GO" id="GO:0005829">
    <property type="term" value="C:cytosol"/>
    <property type="evidence" value="ECO:0007669"/>
    <property type="project" value="TreeGrafter"/>
</dbReference>
<comment type="caution">
    <text evidence="4">The sequence shown here is derived from an EMBL/GenBank/DDBJ whole genome shotgun (WGS) entry which is preliminary data.</text>
</comment>
<dbReference type="Proteomes" id="UP000307790">
    <property type="component" value="Unassembled WGS sequence"/>
</dbReference>
<dbReference type="Gene3D" id="3.40.50.360">
    <property type="match status" value="1"/>
</dbReference>
<keyword evidence="2" id="KW-0285">Flavoprotein</keyword>
<dbReference type="PANTHER" id="PTHR30543">
    <property type="entry name" value="CHROMATE REDUCTASE"/>
    <property type="match status" value="1"/>
</dbReference>
<dbReference type="InterPro" id="IPR029039">
    <property type="entry name" value="Flavoprotein-like_sf"/>
</dbReference>
<evidence type="ECO:0000256" key="2">
    <source>
        <dbReference type="ARBA" id="ARBA00022643"/>
    </source>
</evidence>
<dbReference type="EMBL" id="VCBC01000006">
    <property type="protein sequence ID" value="TLU65806.1"/>
    <property type="molecule type" value="Genomic_DNA"/>
</dbReference>
<keyword evidence="5" id="KW-1185">Reference proteome</keyword>
<protein>
    <submittedName>
        <fullName evidence="4">NAD(P)H-dependent oxidoreductase</fullName>
    </submittedName>
</protein>